<dbReference type="RefSeq" id="WP_073231018.1">
    <property type="nucleotide sequence ID" value="NZ_FQUQ01000002.1"/>
</dbReference>
<name>A0A1M5ASJ5_9SPHI</name>
<feature type="signal peptide" evidence="1">
    <location>
        <begin position="1"/>
        <end position="19"/>
    </location>
</feature>
<dbReference type="GO" id="GO:0052689">
    <property type="term" value="F:carboxylic ester hydrolase activity"/>
    <property type="evidence" value="ECO:0007669"/>
    <property type="project" value="TreeGrafter"/>
</dbReference>
<evidence type="ECO:0000259" key="2">
    <source>
        <dbReference type="Pfam" id="PF12146"/>
    </source>
</evidence>
<dbReference type="PANTHER" id="PTHR43265">
    <property type="entry name" value="ESTERASE ESTD"/>
    <property type="match status" value="1"/>
</dbReference>
<dbReference type="InterPro" id="IPR022742">
    <property type="entry name" value="Hydrolase_4"/>
</dbReference>
<dbReference type="STRING" id="288992.SAMN04488522_102867"/>
<dbReference type="OrthoDB" id="9809549at2"/>
<dbReference type="InterPro" id="IPR053145">
    <property type="entry name" value="AB_hydrolase_Est10"/>
</dbReference>
<dbReference type="Pfam" id="PF12146">
    <property type="entry name" value="Hydrolase_4"/>
    <property type="match status" value="1"/>
</dbReference>
<evidence type="ECO:0000313" key="4">
    <source>
        <dbReference type="Proteomes" id="UP000184287"/>
    </source>
</evidence>
<dbReference type="EMBL" id="FQUQ01000002">
    <property type="protein sequence ID" value="SHF33116.1"/>
    <property type="molecule type" value="Genomic_DNA"/>
</dbReference>
<proteinExistence type="predicted"/>
<keyword evidence="1" id="KW-0732">Signal</keyword>
<sequence>MKRIIATLSLTLFVSFSFAQDIAGDWYGKLNIPGKALPVIFHLKKGEQGYAATMDSPDQGAMGMVIDKVEFSENRLVLTYDQLKIRFEGIHQADSNKISGTFQQGTYKFPMVLSPDQSSAKVVKVARPQDPKDFPYQQEEVLFTNPKGGHQLAGTLTLPSNGKASKIVILITGSGAQNRDEEIVEFNHRPFLVLSDWLTRNGIAVLRYDDRGTAKSTGNFFQATTADFADDVEAAVNFIGSRPDLKKLSLGLVGHSEGGMIAPIVAARNKAVKFMVLLAGPGIASSQVMRQQSEDMKKVTQNSDDTIVMGAYINGVVFSAILDNPDSSTEVLQHKIDSAFNKGLAAYLKNNDRTLADAMIAKASKRALGPWFRYFAKFNAADYIAKVKCPTLALNGTLDLQVKSEPNLAGIKSALEKAGNKHFEIVPMPNLNHFFQKAVTGSFEEYAVLTETFNPEALTKVSTWINRL</sequence>
<feature type="domain" description="Serine aminopeptidase S33" evidence="2">
    <location>
        <begin position="194"/>
        <end position="329"/>
    </location>
</feature>
<dbReference type="Gene3D" id="3.40.50.1820">
    <property type="entry name" value="alpha/beta hydrolase"/>
    <property type="match status" value="1"/>
</dbReference>
<evidence type="ECO:0000256" key="1">
    <source>
        <dbReference type="SAM" id="SignalP"/>
    </source>
</evidence>
<gene>
    <name evidence="3" type="ORF">SAMN04488522_102867</name>
</gene>
<dbReference type="SUPFAM" id="SSF53474">
    <property type="entry name" value="alpha/beta-Hydrolases"/>
    <property type="match status" value="1"/>
</dbReference>
<organism evidence="3 4">
    <name type="scientific">Pedobacter caeni</name>
    <dbReference type="NCBI Taxonomy" id="288992"/>
    <lineage>
        <taxon>Bacteria</taxon>
        <taxon>Pseudomonadati</taxon>
        <taxon>Bacteroidota</taxon>
        <taxon>Sphingobacteriia</taxon>
        <taxon>Sphingobacteriales</taxon>
        <taxon>Sphingobacteriaceae</taxon>
        <taxon>Pedobacter</taxon>
    </lineage>
</organism>
<dbReference type="Proteomes" id="UP000184287">
    <property type="component" value="Unassembled WGS sequence"/>
</dbReference>
<dbReference type="InterPro" id="IPR029058">
    <property type="entry name" value="AB_hydrolase_fold"/>
</dbReference>
<dbReference type="AlphaFoldDB" id="A0A1M5ASJ5"/>
<reference evidence="4" key="1">
    <citation type="submission" date="2016-11" db="EMBL/GenBank/DDBJ databases">
        <authorList>
            <person name="Varghese N."/>
            <person name="Submissions S."/>
        </authorList>
    </citation>
    <scope>NUCLEOTIDE SEQUENCE [LARGE SCALE GENOMIC DNA]</scope>
    <source>
        <strain evidence="4">DSM 16990</strain>
    </source>
</reference>
<accession>A0A1M5ASJ5</accession>
<protein>
    <recommendedName>
        <fullName evidence="2">Serine aminopeptidase S33 domain-containing protein</fullName>
    </recommendedName>
</protein>
<evidence type="ECO:0000313" key="3">
    <source>
        <dbReference type="EMBL" id="SHF33116.1"/>
    </source>
</evidence>
<keyword evidence="4" id="KW-1185">Reference proteome</keyword>
<dbReference type="PANTHER" id="PTHR43265:SF1">
    <property type="entry name" value="ESTERASE ESTD"/>
    <property type="match status" value="1"/>
</dbReference>
<feature type="chain" id="PRO_5013110084" description="Serine aminopeptidase S33 domain-containing protein" evidence="1">
    <location>
        <begin position="20"/>
        <end position="468"/>
    </location>
</feature>